<feature type="region of interest" description="Disordered" evidence="1">
    <location>
        <begin position="1"/>
        <end position="21"/>
    </location>
</feature>
<name>A0ABV4YBX3_9CYAN</name>
<dbReference type="EMBL" id="JBHFNS010000050">
    <property type="protein sequence ID" value="MFB2936023.1"/>
    <property type="molecule type" value="Genomic_DNA"/>
</dbReference>
<dbReference type="InterPro" id="IPR025592">
    <property type="entry name" value="DUF4347"/>
</dbReference>
<sequence length="1153" mass="118654">MENPPNLLPNDSTLTNSSLLPPLSIDNTLSNPTNTGISNSIGQELIFVDNTVSIADYQAFMQGRDTSEQVYMLNGSSDGLTQIEETLSGYQNVTAVHILSRSDNTDLLLGNVSLNNDNLPNHAEILQSWSDSLTPEADILLYNYDVTQNELGKSFAQQFADLTGADVGTSTNLGGQWQLEFSTGSIEAGNFTPPVVQDPVDVVNTYTVTNTADSGTGSLRDAITQANTSAEADLIVFDATVFATPQTITLTSGNLTLTDRAKTTITGLGADKITISGNNQSNIFLVFDGASAEISGLAIANGQAFNGAGIYNAGTLTLSNSILSSNTASRRNVKGNLASYGGAIFNSGTLTLNDNILNNNSGFFGGGISNTGTLTLSNNTLSNNSAFFGGGIFNDFGTVTANASTFTNNWAEHDGGGIYNDFGTVTLSNSTLNLNSSQHDGGGIYNEFGTLTIANSTLSDNLAYYNGGGIENFGSLTISQSTLSNNSAENGGGIRNYGGSAQITLTNSILANNSGGDLKQQAGATTTTTGVNLVADSSLTGANIINQDPLLGSLADNGGLTQTIELLAGSPAINAGDNSQVPSDLTTDQRGTGFNRISGSKVDLGAFEVQDDSPVIPDNIVVTFNEDSTYIFSPSTFSFSNNPGDTLPGDDSGDDLGDDTLPGDDSGDELGDDTLPGDDSGDDLGDDTLPGDDSGDDLGDDTLPGDDSGDDLGDDTLPGGDSGDDLGDDTLPGDDSGDDLGDDTLPGDDSGDDGTVEAIQIVSLPTVGSLTFNGNPVTVDTIVNAADLGNLKFTPEADANGDGYASLQFKIGDGTTFSTEVYDLTFNVTPANDAPIFTASDPPAIAVDSGWQTLTDWAMFNPGAPNESDQTATYIVSNISNPALFSILPSIDANGQLTYESAAGAEGTSTFDVVVQDSGGTTNGGVDTSPPQTFTITVNSTGGSPEINAPTALNVLSANSSISSISLSDDGVTATSSVSLQVNRGTLGVSAIADVTVQNNNTAAVTLAGSITNLNTALSSLTYNSGDFTGSDSLTITAGSNTAKVALTVARDVGTLGSFTLDITGSIDNDDSFDLYQFTLDRPGTFKPILGLLNANADMDILNSSGELIVSLTNPGTRAELISYLLAADTYYAKVYQVSGSTTYNLKLNTISS</sequence>
<evidence type="ECO:0000313" key="4">
    <source>
        <dbReference type="Proteomes" id="UP001576776"/>
    </source>
</evidence>
<accession>A0ABV4YBX3</accession>
<dbReference type="NCBIfam" id="NF041518">
    <property type="entry name" value="choice_anch_Q"/>
    <property type="match status" value="1"/>
</dbReference>
<reference evidence="3 4" key="1">
    <citation type="submission" date="2024-09" db="EMBL/GenBank/DDBJ databases">
        <title>Floridaenema gen nov. (Aerosakkonemataceae, Aerosakkonematales ord. nov., Cyanobacteria) from benthic tropical and subtropical fresh waters, with the description of four new species.</title>
        <authorList>
            <person name="Moretto J.A."/>
            <person name="Berthold D.E."/>
            <person name="Lefler F.W."/>
            <person name="Huang I.-S."/>
            <person name="Laughinghouse H. IV."/>
        </authorList>
    </citation>
    <scope>NUCLEOTIDE SEQUENCE [LARGE SCALE GENOMIC DNA]</scope>
    <source>
        <strain evidence="3 4">BLCC-F154</strain>
    </source>
</reference>
<dbReference type="PANTHER" id="PTHR11319">
    <property type="entry name" value="G PROTEIN-COUPLED RECEPTOR-RELATED"/>
    <property type="match status" value="1"/>
</dbReference>
<protein>
    <submittedName>
        <fullName evidence="3">DUF4347 domain-containing protein</fullName>
    </submittedName>
</protein>
<comment type="caution">
    <text evidence="3">The sequence shown here is derived from an EMBL/GenBank/DDBJ whole genome shotgun (WGS) entry which is preliminary data.</text>
</comment>
<feature type="region of interest" description="Disordered" evidence="1">
    <location>
        <begin position="636"/>
        <end position="754"/>
    </location>
</feature>
<organism evidence="3 4">
    <name type="scientific">Floridaenema fluviatile BLCC-F154</name>
    <dbReference type="NCBI Taxonomy" id="3153640"/>
    <lineage>
        <taxon>Bacteria</taxon>
        <taxon>Bacillati</taxon>
        <taxon>Cyanobacteriota</taxon>
        <taxon>Cyanophyceae</taxon>
        <taxon>Oscillatoriophycideae</taxon>
        <taxon>Aerosakkonematales</taxon>
        <taxon>Aerosakkonemataceae</taxon>
        <taxon>Floridanema</taxon>
        <taxon>Floridanema fluviatile</taxon>
    </lineage>
</organism>
<dbReference type="SUPFAM" id="SSF89260">
    <property type="entry name" value="Collagen-binding domain"/>
    <property type="match status" value="1"/>
</dbReference>
<dbReference type="PANTHER" id="PTHR11319:SF35">
    <property type="entry name" value="OUTER MEMBRANE PROTEIN PMPC-RELATED"/>
    <property type="match status" value="1"/>
</dbReference>
<dbReference type="Gene3D" id="2.60.120.380">
    <property type="match status" value="1"/>
</dbReference>
<keyword evidence="4" id="KW-1185">Reference proteome</keyword>
<feature type="compositionally biased region" description="Low complexity" evidence="1">
    <location>
        <begin position="636"/>
        <end position="650"/>
    </location>
</feature>
<evidence type="ECO:0000259" key="2">
    <source>
        <dbReference type="Pfam" id="PF14252"/>
    </source>
</evidence>
<dbReference type="InterPro" id="IPR011050">
    <property type="entry name" value="Pectin_lyase_fold/virulence"/>
</dbReference>
<feature type="compositionally biased region" description="Acidic residues" evidence="1">
    <location>
        <begin position="651"/>
        <end position="714"/>
    </location>
</feature>
<feature type="domain" description="DUF4347" evidence="2">
    <location>
        <begin position="45"/>
        <end position="190"/>
    </location>
</feature>
<proteinExistence type="predicted"/>
<dbReference type="RefSeq" id="WP_413257524.1">
    <property type="nucleotide sequence ID" value="NZ_JBHFNS010000050.1"/>
</dbReference>
<dbReference type="Proteomes" id="UP001576776">
    <property type="component" value="Unassembled WGS sequence"/>
</dbReference>
<dbReference type="InterPro" id="IPR059226">
    <property type="entry name" value="Choice_anch_Q_dom"/>
</dbReference>
<dbReference type="Pfam" id="PF14252">
    <property type="entry name" value="DUF4347"/>
    <property type="match status" value="1"/>
</dbReference>
<evidence type="ECO:0000313" key="3">
    <source>
        <dbReference type="EMBL" id="MFB2936023.1"/>
    </source>
</evidence>
<dbReference type="SUPFAM" id="SSF51126">
    <property type="entry name" value="Pectin lyase-like"/>
    <property type="match status" value="1"/>
</dbReference>
<gene>
    <name evidence="3" type="ORF">ACE1B6_12285</name>
</gene>
<evidence type="ECO:0000256" key="1">
    <source>
        <dbReference type="SAM" id="MobiDB-lite"/>
    </source>
</evidence>
<feature type="compositionally biased region" description="Acidic residues" evidence="1">
    <location>
        <begin position="722"/>
        <end position="754"/>
    </location>
</feature>